<evidence type="ECO:0000256" key="2">
    <source>
        <dbReference type="ARBA" id="ARBA00022692"/>
    </source>
</evidence>
<keyword evidence="4 7" id="KW-0472">Membrane</keyword>
<proteinExistence type="predicted"/>
<keyword evidence="9" id="KW-1185">Reference proteome</keyword>
<feature type="compositionally biased region" description="Polar residues" evidence="6">
    <location>
        <begin position="256"/>
        <end position="267"/>
    </location>
</feature>
<dbReference type="AlphaFoldDB" id="A0AA38VQ91"/>
<keyword evidence="3 7" id="KW-1133">Transmembrane helix</keyword>
<dbReference type="PANTHER" id="PTHR47685:SF1">
    <property type="entry name" value="MAGNESIUM TRANSPORT PROTEIN CORA"/>
    <property type="match status" value="1"/>
</dbReference>
<dbReference type="GO" id="GO:0046873">
    <property type="term" value="F:metal ion transmembrane transporter activity"/>
    <property type="evidence" value="ECO:0007669"/>
    <property type="project" value="InterPro"/>
</dbReference>
<protein>
    <submittedName>
        <fullName evidence="8">Uncharacterized protein</fullName>
    </submittedName>
</protein>
<dbReference type="SUPFAM" id="SSF48403">
    <property type="entry name" value="Ankyrin repeat"/>
    <property type="match status" value="1"/>
</dbReference>
<sequence length="857" mass="98720">MAKYLARLGSEVNTRDYFAQGDTPLHDACSNGDYEGIAWLLSCGADTDITKIPRDPPVYLNDKVKTCEDFKVYVRYYWRGRGVSWATSTSIHQLVYRAEGELKDIEDEFKKYLDSLDDSSEKKETLDDKDVWRWIHFPANNMTWIKDLIYYIVKKLDTDEQNRIWEFFQRTIMDQKGVTAENCTRLPHAEDSRSVDNLGDKDGRHHARSGTSRPIDDHSSRSGETNTRPSLGNGVLRTQSAPTTNLRKPGDESMIETDQASSDSTTNRKLRAVNAGHIENERKPFRNFPRGRRLSLVFPYIDFEAETYLERKKVNPRSQTPHFRKMTRLHEVYPRFSGSAGLQIPPTLDSSYYDMLEKEKIGVRDKDQVVLKWFKTKIKRRKIEDEDAALREYLAFLGTYRASSGSDDQTTTAGDTEDPESHWTQFSLAPRPDDRPKSDPNVLAQPEDDSDRTKAPSTSALWLETSAGTTASDTEASLKPKSKLLTSRDAVDTQTSSPADTSDNQDTPVKGDNGKRINTGEDIPKLLMIHQMWLWKLDDSGIESLQEPEDLIELIIYECATYLDEFRYAGVGDHILDIFDNTAALRADQEVRCFKFFREQIKNRGERKAFNREAVKSITDEIKLIYELKDIRDEIHLIRRVFEAQAEVLEKFTRIFWPGPSEAARQCRESYFEHCGTRALITRTIRLDENASRTLEGLDYLVQVKQAQSSLDEAEASRSLNNYIMVFTIVTILFTPLSFMTSLFAMPVNQFPHDGNSQLSYDSIWLVRRLFAGEITSLVVVGLIIAFLWTPHGYIGLRWHRHSPPPSRPLINEGIDDDDVIDNGRRPYNFDDNDLPRWRRRPTFRRLMPRRYIDAEQ</sequence>
<keyword evidence="2 7" id="KW-0812">Transmembrane</keyword>
<dbReference type="SMART" id="SM00248">
    <property type="entry name" value="ANK"/>
    <property type="match status" value="1"/>
</dbReference>
<reference evidence="8" key="1">
    <citation type="submission" date="2022-07" db="EMBL/GenBank/DDBJ databases">
        <title>Fungi with potential for degradation of polypropylene.</title>
        <authorList>
            <person name="Gostincar C."/>
        </authorList>
    </citation>
    <scope>NUCLEOTIDE SEQUENCE</scope>
    <source>
        <strain evidence="8">EXF-13308</strain>
    </source>
</reference>
<dbReference type="EMBL" id="JANBVO010000016">
    <property type="protein sequence ID" value="KAJ9144718.1"/>
    <property type="molecule type" value="Genomic_DNA"/>
</dbReference>
<evidence type="ECO:0000256" key="3">
    <source>
        <dbReference type="ARBA" id="ARBA00022989"/>
    </source>
</evidence>
<feature type="region of interest" description="Disordered" evidence="6">
    <location>
        <begin position="183"/>
        <end position="268"/>
    </location>
</feature>
<dbReference type="InterPro" id="IPR002523">
    <property type="entry name" value="MgTranspt_CorA/ZnTranspt_ZntB"/>
</dbReference>
<name>A0AA38VQ91_9PEZI</name>
<feature type="compositionally biased region" description="Polar residues" evidence="6">
    <location>
        <begin position="455"/>
        <end position="475"/>
    </location>
</feature>
<dbReference type="Proteomes" id="UP001174694">
    <property type="component" value="Unassembled WGS sequence"/>
</dbReference>
<evidence type="ECO:0000256" key="6">
    <source>
        <dbReference type="SAM" id="MobiDB-lite"/>
    </source>
</evidence>
<comment type="subcellular location">
    <subcellularLocation>
        <location evidence="1">Membrane</location>
        <topology evidence="1">Multi-pass membrane protein</topology>
    </subcellularLocation>
</comment>
<dbReference type="Pfam" id="PF01544">
    <property type="entry name" value="CorA"/>
    <property type="match status" value="1"/>
</dbReference>
<evidence type="ECO:0000256" key="7">
    <source>
        <dbReference type="SAM" id="Phobius"/>
    </source>
</evidence>
<gene>
    <name evidence="8" type="ORF">NKR23_g5813</name>
</gene>
<organism evidence="8 9">
    <name type="scientific">Pleurostoma richardsiae</name>
    <dbReference type="NCBI Taxonomy" id="41990"/>
    <lineage>
        <taxon>Eukaryota</taxon>
        <taxon>Fungi</taxon>
        <taxon>Dikarya</taxon>
        <taxon>Ascomycota</taxon>
        <taxon>Pezizomycotina</taxon>
        <taxon>Sordariomycetes</taxon>
        <taxon>Sordariomycetidae</taxon>
        <taxon>Calosphaeriales</taxon>
        <taxon>Pleurostomataceae</taxon>
        <taxon>Pleurostoma</taxon>
    </lineage>
</organism>
<feature type="transmembrane region" description="Helical" evidence="7">
    <location>
        <begin position="723"/>
        <end position="746"/>
    </location>
</feature>
<dbReference type="SUPFAM" id="SSF144083">
    <property type="entry name" value="Magnesium transport protein CorA, transmembrane region"/>
    <property type="match status" value="1"/>
</dbReference>
<feature type="transmembrane region" description="Helical" evidence="7">
    <location>
        <begin position="766"/>
        <end position="789"/>
    </location>
</feature>
<dbReference type="Gene3D" id="1.20.58.340">
    <property type="entry name" value="Magnesium transport protein CorA, transmembrane region"/>
    <property type="match status" value="1"/>
</dbReference>
<evidence type="ECO:0000313" key="8">
    <source>
        <dbReference type="EMBL" id="KAJ9144718.1"/>
    </source>
</evidence>
<dbReference type="Gene3D" id="1.25.40.20">
    <property type="entry name" value="Ankyrin repeat-containing domain"/>
    <property type="match status" value="1"/>
</dbReference>
<feature type="compositionally biased region" description="Polar residues" evidence="6">
    <location>
        <begin position="492"/>
        <end position="507"/>
    </location>
</feature>
<dbReference type="InterPro" id="IPR002110">
    <property type="entry name" value="Ankyrin_rpt"/>
</dbReference>
<feature type="compositionally biased region" description="Basic and acidic residues" evidence="6">
    <location>
        <begin position="187"/>
        <end position="203"/>
    </location>
</feature>
<accession>A0AA38VQ91</accession>
<dbReference type="InterPro" id="IPR050829">
    <property type="entry name" value="CorA_MIT"/>
</dbReference>
<feature type="region of interest" description="Disordered" evidence="6">
    <location>
        <begin position="403"/>
        <end position="518"/>
    </location>
</feature>
<dbReference type="PANTHER" id="PTHR47685">
    <property type="entry name" value="MAGNESIUM TRANSPORT PROTEIN CORA"/>
    <property type="match status" value="1"/>
</dbReference>
<dbReference type="PROSITE" id="PS50297">
    <property type="entry name" value="ANK_REP_REGION"/>
    <property type="match status" value="1"/>
</dbReference>
<dbReference type="InterPro" id="IPR036770">
    <property type="entry name" value="Ankyrin_rpt-contain_sf"/>
</dbReference>
<feature type="compositionally biased region" description="Polar residues" evidence="6">
    <location>
        <begin position="403"/>
        <end position="414"/>
    </location>
</feature>
<dbReference type="Pfam" id="PF00023">
    <property type="entry name" value="Ank"/>
    <property type="match status" value="1"/>
</dbReference>
<evidence type="ECO:0000256" key="1">
    <source>
        <dbReference type="ARBA" id="ARBA00004141"/>
    </source>
</evidence>
<dbReference type="InterPro" id="IPR045863">
    <property type="entry name" value="CorA_TM1_TM2"/>
</dbReference>
<keyword evidence="5" id="KW-0040">ANK repeat</keyword>
<evidence type="ECO:0000256" key="5">
    <source>
        <dbReference type="PROSITE-ProRule" id="PRU00023"/>
    </source>
</evidence>
<feature type="compositionally biased region" description="Polar residues" evidence="6">
    <location>
        <begin position="222"/>
        <end position="246"/>
    </location>
</feature>
<feature type="repeat" description="ANK" evidence="5">
    <location>
        <begin position="20"/>
        <end position="52"/>
    </location>
</feature>
<evidence type="ECO:0000256" key="4">
    <source>
        <dbReference type="ARBA" id="ARBA00023136"/>
    </source>
</evidence>
<dbReference type="GO" id="GO:0016020">
    <property type="term" value="C:membrane"/>
    <property type="evidence" value="ECO:0007669"/>
    <property type="project" value="UniProtKB-SubCell"/>
</dbReference>
<comment type="caution">
    <text evidence="8">The sequence shown here is derived from an EMBL/GenBank/DDBJ whole genome shotgun (WGS) entry which is preliminary data.</text>
</comment>
<evidence type="ECO:0000313" key="9">
    <source>
        <dbReference type="Proteomes" id="UP001174694"/>
    </source>
</evidence>
<dbReference type="PROSITE" id="PS50088">
    <property type="entry name" value="ANK_REPEAT"/>
    <property type="match status" value="1"/>
</dbReference>